<dbReference type="Proteomes" id="UP001367676">
    <property type="component" value="Unassembled WGS sequence"/>
</dbReference>
<feature type="domain" description="C2H2-type" evidence="12">
    <location>
        <begin position="742"/>
        <end position="770"/>
    </location>
</feature>
<evidence type="ECO:0000256" key="3">
    <source>
        <dbReference type="ARBA" id="ARBA00022737"/>
    </source>
</evidence>
<feature type="domain" description="C2H2-type" evidence="12">
    <location>
        <begin position="814"/>
        <end position="841"/>
    </location>
</feature>
<evidence type="ECO:0000256" key="9">
    <source>
        <dbReference type="PROSITE-ProRule" id="PRU00042"/>
    </source>
</evidence>
<dbReference type="PROSITE" id="PS00028">
    <property type="entry name" value="ZINC_FINGER_C2H2_1"/>
    <property type="match status" value="16"/>
</dbReference>
<feature type="region of interest" description="Disordered" evidence="11">
    <location>
        <begin position="218"/>
        <end position="320"/>
    </location>
</feature>
<proteinExistence type="predicted"/>
<feature type="compositionally biased region" description="Polar residues" evidence="11">
    <location>
        <begin position="121"/>
        <end position="138"/>
    </location>
</feature>
<evidence type="ECO:0000313" key="15">
    <source>
        <dbReference type="Proteomes" id="UP001367676"/>
    </source>
</evidence>
<feature type="domain" description="C2H2-type" evidence="12">
    <location>
        <begin position="325"/>
        <end position="353"/>
    </location>
</feature>
<feature type="compositionally biased region" description="Low complexity" evidence="11">
    <location>
        <begin position="1432"/>
        <end position="1442"/>
    </location>
</feature>
<feature type="region of interest" description="Disordered" evidence="11">
    <location>
        <begin position="118"/>
        <end position="144"/>
    </location>
</feature>
<evidence type="ECO:0000256" key="4">
    <source>
        <dbReference type="ARBA" id="ARBA00022771"/>
    </source>
</evidence>
<evidence type="ECO:0000256" key="7">
    <source>
        <dbReference type="ARBA" id="ARBA00023163"/>
    </source>
</evidence>
<feature type="region of interest" description="Disordered" evidence="11">
    <location>
        <begin position="1403"/>
        <end position="1490"/>
    </location>
</feature>
<keyword evidence="7" id="KW-0804">Transcription</keyword>
<feature type="compositionally biased region" description="Acidic residues" evidence="11">
    <location>
        <begin position="1444"/>
        <end position="1453"/>
    </location>
</feature>
<feature type="domain" description="C2H2-type" evidence="12">
    <location>
        <begin position="853"/>
        <end position="876"/>
    </location>
</feature>
<evidence type="ECO:0000256" key="11">
    <source>
        <dbReference type="SAM" id="MobiDB-lite"/>
    </source>
</evidence>
<evidence type="ECO:0000256" key="1">
    <source>
        <dbReference type="ARBA" id="ARBA00004123"/>
    </source>
</evidence>
<feature type="compositionally biased region" description="Polar residues" evidence="11">
    <location>
        <begin position="264"/>
        <end position="284"/>
    </location>
</feature>
<sequence>MFDIDERKSEPQFEDLCRLCAKYDSVKISVFSDEGKRRELQKKIQSCLPFKILENDGLPKSLCFKCVYNLDNSYEFRDRCIEVNRSLEKQLQELVNLEKHPVPSSNPRRIRPEVSIFAIPPNQSDKQNDDNTASNSVNGEDIPNPLDFLKVNVSVDDSVSESQSSSRLKSHTNENKKQYVWNANKRWLSVAHKPLNSDQKSDAFSLYLQAEANVIIKSPELPHDDNSLSRRKNNNPRKITREADDESQFSIPSSSNSNGVSTSTRTKGSITVSNSATSTISPHSPSKDIASDGDNAVSSNQVNQSARSSVIEDASKPDSDEQKTYSCLLCEKDFSQRSVLNNHFSSIHGIEPYEMVPQSPSSAQPLESFPIDAKNDDELAESMMEQETIIYCEVCRREFQDRASLWLHMVHAHREEASVSCGICLKICCDNITLIEHVNTAHSGDKAVIQRRYSCQVCGRQHDSRQKLLKHATLHTLIDNQGQTIQPEEMISLNNAFAPRECPICHRKFFNEEKLNLHTQNFHSDIHETSTNSTFGTAASTASAVSPSVVYRCELCSTTHVNRMDRWWHVYHSHSGDKRVTCDYGNCRKIFVTQSLRDEHSRTHHEAQGDFTNTCEVCGKLWESRTVFYKHMMNVHPKCLPTICGVCMKIFSSVPELRAHVATQHPPSEDATGICCDVCGRQYAERSKMLRHRRVHNVTDGVPAAVNVIKRKDDLICSACPQLTFDRLEDIADHRRSVHQLFVCDLCPKFYNGNNHLWKHVSKQHKGDPNVTCNLCLRTSASRAHLERHKIKYHSDPVDKLINRPAPDTASQVHKCNLCGKEFRIRSLLKKHLKSCKGVKPIVPKVQPVNGVFPCSKCNKVFEQQCVLSKHMRNSHVVHFCEACDDVESKVGFDSKTELLDHIRTEHANDPELVCDVDGCNKVLRLKADLQKHKQEHLRGYFTYICDMCGDMFSNRKKLRKHLLTFHKSYVQHLCAVCVAILPSIEELVEHVHTNHTVLLFRPFTCQICGKCYPSGCKTVDHIGHAHGKQYKPCRVCWKIFTDEQQLEEHVQNHPPAEEKPVSSSSQVRKDSRNRAKASLAQELSALGISFETNENGKRAAEEEPLDFEESGKRLRKKYKCTSCKETFRLIEELKEHKLEMHGSSRVSVTEVYEEAEPVITTSAEAKNERWTDYRPIDCDCCGKTWNSKKQLWQHLIRSHPQQSMYTCGICLKVCKNYYALWYHLDALHPYVLNDPGGRFACYVCGHYHNSQSKLDKHIGVHKQPPEASEWPCPYCQRLYRSTEYLSEHIVQVHDPPPKKESSDFGGFSIDNILKKKATATVNTVELMTLGNEDEEDDLLELDEFDDSELENESDASVKDLSCEDNAFRGYENEEYTEQLPRSSGHQVGHILADELKKSRLPTRVASAVTKHEDDSEAASPSGEMEVDLESDISYSSIENSSLQDDDEDEVDDLVYNGEKTAVSPRGVEELSPYSSVNNNQKRERGNVHDDKLQWRNEYFRPMADSERY</sequence>
<keyword evidence="6" id="KW-0805">Transcription regulation</keyword>
<feature type="domain" description="ZAD" evidence="13">
    <location>
        <begin position="15"/>
        <end position="90"/>
    </location>
</feature>
<dbReference type="Pfam" id="PF07776">
    <property type="entry name" value="zf-AD"/>
    <property type="match status" value="1"/>
</dbReference>
<keyword evidence="15" id="KW-1185">Reference proteome</keyword>
<feature type="domain" description="C2H2-type" evidence="12">
    <location>
        <begin position="613"/>
        <end position="641"/>
    </location>
</feature>
<name>A0AAN9TYL7_9HEMI</name>
<evidence type="ECO:0000256" key="5">
    <source>
        <dbReference type="ARBA" id="ARBA00022833"/>
    </source>
</evidence>
<feature type="domain" description="C2H2-type" evidence="12">
    <location>
        <begin position="500"/>
        <end position="528"/>
    </location>
</feature>
<feature type="domain" description="C2H2-type" evidence="12">
    <location>
        <begin position="1119"/>
        <end position="1147"/>
    </location>
</feature>
<keyword evidence="3" id="KW-0677">Repeat</keyword>
<dbReference type="SUPFAM" id="SSF57667">
    <property type="entry name" value="beta-beta-alpha zinc fingers"/>
    <property type="match status" value="6"/>
</dbReference>
<dbReference type="SUPFAM" id="SSF57716">
    <property type="entry name" value="Glucocorticoid receptor-like (DNA-binding domain)"/>
    <property type="match status" value="1"/>
</dbReference>
<dbReference type="SMART" id="SM00868">
    <property type="entry name" value="zf-AD"/>
    <property type="match status" value="3"/>
</dbReference>
<gene>
    <name evidence="14" type="ORF">V9T40_008640</name>
</gene>
<feature type="domain" description="C2H2-type" evidence="12">
    <location>
        <begin position="944"/>
        <end position="972"/>
    </location>
</feature>
<feature type="binding site" evidence="10">
    <location>
        <position position="66"/>
    </location>
    <ligand>
        <name>Zn(2+)</name>
        <dbReference type="ChEBI" id="CHEBI:29105"/>
    </ligand>
</feature>
<dbReference type="GO" id="GO:0008270">
    <property type="term" value="F:zinc ion binding"/>
    <property type="evidence" value="ECO:0007669"/>
    <property type="project" value="UniProtKB-UniRule"/>
</dbReference>
<feature type="domain" description="C2H2-type" evidence="12">
    <location>
        <begin position="1240"/>
        <end position="1267"/>
    </location>
</feature>
<comment type="caution">
    <text evidence="14">The sequence shown here is derived from an EMBL/GenBank/DDBJ whole genome shotgun (WGS) entry which is preliminary data.</text>
</comment>
<keyword evidence="8" id="KW-0539">Nucleus</keyword>
<protein>
    <submittedName>
        <fullName evidence="14">Uncharacterized protein</fullName>
    </submittedName>
</protein>
<dbReference type="Gene3D" id="3.40.1800.20">
    <property type="match status" value="1"/>
</dbReference>
<evidence type="ECO:0000256" key="10">
    <source>
        <dbReference type="PROSITE-ProRule" id="PRU01263"/>
    </source>
</evidence>
<dbReference type="InterPro" id="IPR012934">
    <property type="entry name" value="Znf_AD"/>
</dbReference>
<feature type="compositionally biased region" description="Basic and acidic residues" evidence="11">
    <location>
        <begin position="1049"/>
        <end position="1061"/>
    </location>
</feature>
<accession>A0AAN9TYL7</accession>
<feature type="domain" description="C2H2-type" evidence="12">
    <location>
        <begin position="1032"/>
        <end position="1059"/>
    </location>
</feature>
<feature type="binding site" evidence="10">
    <location>
        <position position="20"/>
    </location>
    <ligand>
        <name>Zn(2+)</name>
        <dbReference type="ChEBI" id="CHEBI:29105"/>
    </ligand>
</feature>
<feature type="domain" description="C2H2-type" evidence="12">
    <location>
        <begin position="674"/>
        <end position="696"/>
    </location>
</feature>
<dbReference type="Pfam" id="PF00096">
    <property type="entry name" value="zf-C2H2"/>
    <property type="match status" value="3"/>
</dbReference>
<keyword evidence="5 10" id="KW-0862">Zinc</keyword>
<feature type="compositionally biased region" description="Basic and acidic residues" evidence="11">
    <location>
        <begin position="1481"/>
        <end position="1490"/>
    </location>
</feature>
<comment type="subcellular location">
    <subcellularLocation>
        <location evidence="1">Nucleus</location>
    </subcellularLocation>
</comment>
<feature type="binding site" evidence="10">
    <location>
        <position position="63"/>
    </location>
    <ligand>
        <name>Zn(2+)</name>
        <dbReference type="ChEBI" id="CHEBI:29105"/>
    </ligand>
</feature>
<feature type="region of interest" description="Disordered" evidence="11">
    <location>
        <begin position="1049"/>
        <end position="1075"/>
    </location>
</feature>
<dbReference type="EMBL" id="JBBCAQ010000010">
    <property type="protein sequence ID" value="KAK7601199.1"/>
    <property type="molecule type" value="Genomic_DNA"/>
</dbReference>
<dbReference type="PROSITE" id="PS50157">
    <property type="entry name" value="ZINC_FINGER_C2H2_2"/>
    <property type="match status" value="13"/>
</dbReference>
<evidence type="ECO:0000256" key="2">
    <source>
        <dbReference type="ARBA" id="ARBA00022723"/>
    </source>
</evidence>
<dbReference type="PANTHER" id="PTHR47772">
    <property type="entry name" value="ZINC FINGER PROTEIN 200"/>
    <property type="match status" value="1"/>
</dbReference>
<keyword evidence="2 10" id="KW-0479">Metal-binding</keyword>
<dbReference type="GO" id="GO:0005634">
    <property type="term" value="C:nucleus"/>
    <property type="evidence" value="ECO:0007669"/>
    <property type="project" value="UniProtKB-SubCell"/>
</dbReference>
<keyword evidence="4 9" id="KW-0863">Zinc-finger</keyword>
<dbReference type="SMART" id="SM00355">
    <property type="entry name" value="ZnF_C2H2"/>
    <property type="match status" value="26"/>
</dbReference>
<dbReference type="Gene3D" id="3.30.160.60">
    <property type="entry name" value="Classic Zinc Finger"/>
    <property type="match status" value="11"/>
</dbReference>
<feature type="domain" description="C2H2-type" evidence="12">
    <location>
        <begin position="453"/>
        <end position="476"/>
    </location>
</feature>
<dbReference type="PANTHER" id="PTHR47772:SF13">
    <property type="entry name" value="GASTRULA ZINC FINGER PROTEIN XLCGF49.1-LIKE-RELATED"/>
    <property type="match status" value="1"/>
</dbReference>
<feature type="compositionally biased region" description="Polar residues" evidence="11">
    <location>
        <begin position="296"/>
        <end position="308"/>
    </location>
</feature>
<feature type="domain" description="C2H2-type" evidence="12">
    <location>
        <begin position="390"/>
        <end position="418"/>
    </location>
</feature>
<evidence type="ECO:0000256" key="6">
    <source>
        <dbReference type="ARBA" id="ARBA00023015"/>
    </source>
</evidence>
<reference evidence="14 15" key="1">
    <citation type="submission" date="2024-03" db="EMBL/GenBank/DDBJ databases">
        <title>Adaptation during the transition from Ophiocordyceps entomopathogen to insect associate is accompanied by gene loss and intensified selection.</title>
        <authorList>
            <person name="Ward C.M."/>
            <person name="Onetto C.A."/>
            <person name="Borneman A.R."/>
        </authorList>
    </citation>
    <scope>NUCLEOTIDE SEQUENCE [LARGE SCALE GENOMIC DNA]</scope>
    <source>
        <strain evidence="14">AWRI1</strain>
        <tissue evidence="14">Single Adult Female</tissue>
    </source>
</reference>
<feature type="binding site" evidence="10">
    <location>
        <position position="17"/>
    </location>
    <ligand>
        <name>Zn(2+)</name>
        <dbReference type="ChEBI" id="CHEBI:29105"/>
    </ligand>
</feature>
<evidence type="ECO:0000256" key="8">
    <source>
        <dbReference type="ARBA" id="ARBA00023242"/>
    </source>
</evidence>
<dbReference type="PROSITE" id="PS51915">
    <property type="entry name" value="ZAD"/>
    <property type="match status" value="1"/>
</dbReference>
<evidence type="ECO:0000259" key="12">
    <source>
        <dbReference type="PROSITE" id="PS50157"/>
    </source>
</evidence>
<dbReference type="InterPro" id="IPR050636">
    <property type="entry name" value="C2H2-ZF_domain-containing"/>
</dbReference>
<dbReference type="InterPro" id="IPR013087">
    <property type="entry name" value="Znf_C2H2_type"/>
</dbReference>
<feature type="compositionally biased region" description="Low complexity" evidence="11">
    <location>
        <begin position="248"/>
        <end position="263"/>
    </location>
</feature>
<dbReference type="InterPro" id="IPR036236">
    <property type="entry name" value="Znf_C2H2_sf"/>
</dbReference>
<organism evidence="14 15">
    <name type="scientific">Parthenolecanium corni</name>
    <dbReference type="NCBI Taxonomy" id="536013"/>
    <lineage>
        <taxon>Eukaryota</taxon>
        <taxon>Metazoa</taxon>
        <taxon>Ecdysozoa</taxon>
        <taxon>Arthropoda</taxon>
        <taxon>Hexapoda</taxon>
        <taxon>Insecta</taxon>
        <taxon>Pterygota</taxon>
        <taxon>Neoptera</taxon>
        <taxon>Paraneoptera</taxon>
        <taxon>Hemiptera</taxon>
        <taxon>Sternorrhyncha</taxon>
        <taxon>Coccoidea</taxon>
        <taxon>Coccidae</taxon>
        <taxon>Parthenolecanium</taxon>
    </lineage>
</organism>
<evidence type="ECO:0000313" key="14">
    <source>
        <dbReference type="EMBL" id="KAK7601199.1"/>
    </source>
</evidence>
<evidence type="ECO:0000259" key="13">
    <source>
        <dbReference type="PROSITE" id="PS51915"/>
    </source>
</evidence>